<dbReference type="SUPFAM" id="SSF52540">
    <property type="entry name" value="P-loop containing nucleoside triphosphate hydrolases"/>
    <property type="match status" value="1"/>
</dbReference>
<dbReference type="InterPro" id="IPR039904">
    <property type="entry name" value="TRANK1"/>
</dbReference>
<name>A0ABD3XSM5_SINWO</name>
<evidence type="ECO:0000256" key="3">
    <source>
        <dbReference type="ARBA" id="ARBA00022806"/>
    </source>
</evidence>
<accession>A0ABD3XSM5</accession>
<dbReference type="AlphaFoldDB" id="A0ABD3XSM5"/>
<dbReference type="PANTHER" id="PTHR21529">
    <property type="entry name" value="MAMMARY TURMOR VIRUS RECEPTOR HOMOLOG 1, 2 MTVR1, 2"/>
    <property type="match status" value="1"/>
</dbReference>
<dbReference type="GO" id="GO:0016787">
    <property type="term" value="F:hydrolase activity"/>
    <property type="evidence" value="ECO:0007669"/>
    <property type="project" value="UniProtKB-KW"/>
</dbReference>
<dbReference type="EMBL" id="JBJQND010000001">
    <property type="protein sequence ID" value="KAL3888641.1"/>
    <property type="molecule type" value="Genomic_DNA"/>
</dbReference>
<dbReference type="SUPFAM" id="SSF48452">
    <property type="entry name" value="TPR-like"/>
    <property type="match status" value="1"/>
</dbReference>
<organism evidence="6 7">
    <name type="scientific">Sinanodonta woodiana</name>
    <name type="common">Chinese pond mussel</name>
    <name type="synonym">Anodonta woodiana</name>
    <dbReference type="NCBI Taxonomy" id="1069815"/>
    <lineage>
        <taxon>Eukaryota</taxon>
        <taxon>Metazoa</taxon>
        <taxon>Spiralia</taxon>
        <taxon>Lophotrochozoa</taxon>
        <taxon>Mollusca</taxon>
        <taxon>Bivalvia</taxon>
        <taxon>Autobranchia</taxon>
        <taxon>Heteroconchia</taxon>
        <taxon>Palaeoheterodonta</taxon>
        <taxon>Unionida</taxon>
        <taxon>Unionoidea</taxon>
        <taxon>Unionidae</taxon>
        <taxon>Unioninae</taxon>
        <taxon>Sinanodonta</taxon>
    </lineage>
</organism>
<keyword evidence="7" id="KW-1185">Reference proteome</keyword>
<evidence type="ECO:0000313" key="6">
    <source>
        <dbReference type="EMBL" id="KAL3888641.1"/>
    </source>
</evidence>
<feature type="domain" description="UvrD-like helicase ATP-binding" evidence="5">
    <location>
        <begin position="247"/>
        <end position="332"/>
    </location>
</feature>
<dbReference type="InterPro" id="IPR027417">
    <property type="entry name" value="P-loop_NTPase"/>
</dbReference>
<evidence type="ECO:0000256" key="1">
    <source>
        <dbReference type="ARBA" id="ARBA00022741"/>
    </source>
</evidence>
<evidence type="ECO:0000313" key="7">
    <source>
        <dbReference type="Proteomes" id="UP001634394"/>
    </source>
</evidence>
<dbReference type="Proteomes" id="UP001634394">
    <property type="component" value="Unassembled WGS sequence"/>
</dbReference>
<sequence>MVQKKFKEFCNSNIHLDRAAEKLPSRLQDIDEYSYPAFLTSHQLLLMLDASVGAPYFFDRKKDHSLKANLQGWMDNDCSDSIHSLLRKDLDSEMDISNGSNGFRADENGEQKMAGTQQVDVQEWLDDDGSHDILPLIDQDSNQVENGILNNGRNSFIEPEDVEQQMAGIKQIKVNPSHEVTYEVFVTEVWPHLKKKMKGSYDPSLVWTEIMSVIKGSFEALSNPCGYLSKDEYIEVGRKRAPCFSGERENIYKVFTDYNGFIKKHKNLFDETDLIHSIFRRLRNIRTIPWVIHQIFVDETQDFTQAELYLLIQICQDPNQMFLTGDTAQSIMRGISFRFEDLKALFFHAQQSMQAMNKREIVKPPELYQLTQNYRSHMGILSLASSVLDLLDIFFPESFDRLVRDQGLFNGPQPILLESSNFSDLAVLLRGNQRKSSQIEFGAHQAILVVDEAARAAVPKELQFGLILTIYEAKGLEFDDVLLYNFFKDSQASKEWRLVSLYMEQMFQDSKESTQGPSTSKKGLAKIYQDMMQQERSRPLTFDNLHKILNSELKHLYTAVTRARVNLWIFDEDVEKRAPMFEYFKAKNLVRCLTLDETDKSKLINTVFTESSSADDWKCRGDYFMKLNLYEAAAKCFEISGETSSQKVALAHHIALAAGKMSEKPHDMKEEFLKAARLFLECNIPTKAAICLQNARKQELAAKLYENIRQEFESRGNPVPQILIDGDPFKNFSEEYLNIMLADFHHRHNDLNKMMLTLERLPCWNDRVQFLKDRGHMVEAIQILEENGG</sequence>
<evidence type="ECO:0000256" key="4">
    <source>
        <dbReference type="ARBA" id="ARBA00022840"/>
    </source>
</evidence>
<keyword evidence="3" id="KW-0347">Helicase</keyword>
<dbReference type="GO" id="GO:0004386">
    <property type="term" value="F:helicase activity"/>
    <property type="evidence" value="ECO:0007669"/>
    <property type="project" value="UniProtKB-KW"/>
</dbReference>
<keyword evidence="2" id="KW-0378">Hydrolase</keyword>
<keyword evidence="1" id="KW-0547">Nucleotide-binding</keyword>
<evidence type="ECO:0000259" key="5">
    <source>
        <dbReference type="Pfam" id="PF00580"/>
    </source>
</evidence>
<proteinExistence type="predicted"/>
<keyword evidence="4" id="KW-0067">ATP-binding</keyword>
<dbReference type="GO" id="GO:0005524">
    <property type="term" value="F:ATP binding"/>
    <property type="evidence" value="ECO:0007669"/>
    <property type="project" value="UniProtKB-KW"/>
</dbReference>
<protein>
    <recommendedName>
        <fullName evidence="5">UvrD-like helicase ATP-binding domain-containing protein</fullName>
    </recommendedName>
</protein>
<gene>
    <name evidence="6" type="ORF">ACJMK2_001006</name>
</gene>
<dbReference type="PANTHER" id="PTHR21529:SF4">
    <property type="entry name" value="TPR AND ANKYRIN REPEAT-CONTAINING PROTEIN 1"/>
    <property type="match status" value="1"/>
</dbReference>
<dbReference type="Gene3D" id="3.40.50.300">
    <property type="entry name" value="P-loop containing nucleotide triphosphate hydrolases"/>
    <property type="match status" value="2"/>
</dbReference>
<reference evidence="6 7" key="1">
    <citation type="submission" date="2024-11" db="EMBL/GenBank/DDBJ databases">
        <title>Chromosome-level genome assembly of the freshwater bivalve Anodonta woodiana.</title>
        <authorList>
            <person name="Chen X."/>
        </authorList>
    </citation>
    <scope>NUCLEOTIDE SEQUENCE [LARGE SCALE GENOMIC DNA]</scope>
    <source>
        <strain evidence="6">MN2024</strain>
        <tissue evidence="6">Gills</tissue>
    </source>
</reference>
<dbReference type="Pfam" id="PF00580">
    <property type="entry name" value="UvrD-helicase"/>
    <property type="match status" value="1"/>
</dbReference>
<dbReference type="InterPro" id="IPR014016">
    <property type="entry name" value="UvrD-like_ATP-bd"/>
</dbReference>
<comment type="caution">
    <text evidence="6">The sequence shown here is derived from an EMBL/GenBank/DDBJ whole genome shotgun (WGS) entry which is preliminary data.</text>
</comment>
<dbReference type="InterPro" id="IPR011990">
    <property type="entry name" value="TPR-like_helical_dom_sf"/>
</dbReference>
<evidence type="ECO:0000256" key="2">
    <source>
        <dbReference type="ARBA" id="ARBA00022801"/>
    </source>
</evidence>